<name>A0A7L4UQC9_BALHA</name>
<proteinExistence type="predicted"/>
<dbReference type="Proteomes" id="UP000251835">
    <property type="component" value="Unassembled WGS sequence"/>
</dbReference>
<reference evidence="1 2" key="1">
    <citation type="submission" date="2018-05" db="EMBL/GenBank/DDBJ databases">
        <title>Genomic Encyclopedia of Type Strains, Phase IV (KMG-IV): sequencing the most valuable type-strain genomes for metagenomic binning, comparative biology and taxonomic classification.</title>
        <authorList>
            <person name="Goeker M."/>
        </authorList>
    </citation>
    <scope>NUCLEOTIDE SEQUENCE [LARGE SCALE GENOMIC DNA]</scope>
    <source>
        <strain evidence="1 2">DSM 28579</strain>
    </source>
</reference>
<dbReference type="AlphaFoldDB" id="A0A7L4UQC9"/>
<sequence length="48" mass="5582">MVSIVMKLNFGDFSQFLLCRIISLKNYYFSCVTTKIVYVCSGYPIIDF</sequence>
<protein>
    <submittedName>
        <fullName evidence="1">Uncharacterized protein</fullName>
    </submittedName>
</protein>
<evidence type="ECO:0000313" key="2">
    <source>
        <dbReference type="Proteomes" id="UP000251835"/>
    </source>
</evidence>
<organism evidence="1 2">
    <name type="scientific">Balneicella halophila</name>
    <dbReference type="NCBI Taxonomy" id="1537566"/>
    <lineage>
        <taxon>Bacteria</taxon>
        <taxon>Pseudomonadati</taxon>
        <taxon>Bacteroidota</taxon>
        <taxon>Bacteroidia</taxon>
        <taxon>Bacteroidales</taxon>
        <taxon>Balneicellaceae</taxon>
        <taxon>Balneicella</taxon>
    </lineage>
</organism>
<gene>
    <name evidence="1" type="ORF">C7377_0170</name>
</gene>
<accession>A0A7L4UQC9</accession>
<comment type="caution">
    <text evidence="1">The sequence shown here is derived from an EMBL/GenBank/DDBJ whole genome shotgun (WGS) entry which is preliminary data.</text>
</comment>
<dbReference type="EMBL" id="QENZ01000003">
    <property type="protein sequence ID" value="PVX51879.1"/>
    <property type="molecule type" value="Genomic_DNA"/>
</dbReference>
<evidence type="ECO:0000313" key="1">
    <source>
        <dbReference type="EMBL" id="PVX51879.1"/>
    </source>
</evidence>
<keyword evidence="2" id="KW-1185">Reference proteome</keyword>